<evidence type="ECO:0000313" key="8">
    <source>
        <dbReference type="Proteomes" id="UP001596414"/>
    </source>
</evidence>
<comment type="function">
    <text evidence="6">Specifically catalyzes the N1-methylation of pseudouridine at position 54 (Psi54) in tRNAs.</text>
</comment>
<dbReference type="SUPFAM" id="SSF75217">
    <property type="entry name" value="alpha/beta knot"/>
    <property type="match status" value="1"/>
</dbReference>
<dbReference type="AlphaFoldDB" id="A0ABD5X5R3"/>
<protein>
    <recommendedName>
        <fullName evidence="6">tRNA (pseudouridine(54)-N(1))-methyltransferase</fullName>
        <ecNumber evidence="6">2.1.1.257</ecNumber>
    </recommendedName>
</protein>
<comment type="similarity">
    <text evidence="6">Belongs to the methyltransferase superfamily. TrmY family.</text>
</comment>
<dbReference type="GO" id="GO:0008175">
    <property type="term" value="F:tRNA methyltransferase activity"/>
    <property type="evidence" value="ECO:0007669"/>
    <property type="project" value="UniProtKB-UniRule"/>
</dbReference>
<keyword evidence="1 6" id="KW-0963">Cytoplasm</keyword>
<comment type="caution">
    <text evidence="6">Lacks conserved residue(s) required for the propagation of feature annotation.</text>
</comment>
<dbReference type="GO" id="GO:0005737">
    <property type="term" value="C:cytoplasm"/>
    <property type="evidence" value="ECO:0007669"/>
    <property type="project" value="UniProtKB-SubCell"/>
</dbReference>
<gene>
    <name evidence="6 7" type="primary">trmY</name>
    <name evidence="7" type="ORF">ACFQJ7_02570</name>
</gene>
<comment type="caution">
    <text evidence="7">The sequence shown here is derived from an EMBL/GenBank/DDBJ whole genome shotgun (WGS) entry which is preliminary data.</text>
</comment>
<reference evidence="7 8" key="1">
    <citation type="journal article" date="2014" name="Int. J. Syst. Evol. Microbiol.">
        <title>Complete genome sequence of Corynebacterium casei LMG S-19264T (=DSM 44701T), isolated from a smear-ripened cheese.</title>
        <authorList>
            <consortium name="US DOE Joint Genome Institute (JGI-PGF)"/>
            <person name="Walter F."/>
            <person name="Albersmeier A."/>
            <person name="Kalinowski J."/>
            <person name="Ruckert C."/>
        </authorList>
    </citation>
    <scope>NUCLEOTIDE SEQUENCE [LARGE SCALE GENOMIC DNA]</scope>
    <source>
        <strain evidence="7 8">CGMCC 4.7215</strain>
    </source>
</reference>
<dbReference type="InterPro" id="IPR029028">
    <property type="entry name" value="Alpha/beta_knot_MTases"/>
</dbReference>
<dbReference type="InterPro" id="IPR007158">
    <property type="entry name" value="TrmY"/>
</dbReference>
<comment type="subunit">
    <text evidence="6">Homodimer.</text>
</comment>
<evidence type="ECO:0000256" key="6">
    <source>
        <dbReference type="HAMAP-Rule" id="MF_00587"/>
    </source>
</evidence>
<organism evidence="7 8">
    <name type="scientific">Halovenus rubra</name>
    <dbReference type="NCBI Taxonomy" id="869890"/>
    <lineage>
        <taxon>Archaea</taxon>
        <taxon>Methanobacteriati</taxon>
        <taxon>Methanobacteriota</taxon>
        <taxon>Stenosarchaea group</taxon>
        <taxon>Halobacteria</taxon>
        <taxon>Halobacteriales</taxon>
        <taxon>Haloarculaceae</taxon>
        <taxon>Halovenus</taxon>
    </lineage>
</organism>
<dbReference type="HAMAP" id="MF_00587">
    <property type="entry name" value="tRNA_methyltr_TrmY"/>
    <property type="match status" value="1"/>
</dbReference>
<keyword evidence="4 6" id="KW-0949">S-adenosyl-L-methionine</keyword>
<evidence type="ECO:0000256" key="1">
    <source>
        <dbReference type="ARBA" id="ARBA00022490"/>
    </source>
</evidence>
<dbReference type="Pfam" id="PF04013">
    <property type="entry name" value="Methyltrn_RNA_2"/>
    <property type="match status" value="1"/>
</dbReference>
<dbReference type="InterPro" id="IPR029026">
    <property type="entry name" value="tRNA_m1G_MTases_N"/>
</dbReference>
<dbReference type="EMBL" id="JBHSZQ010000002">
    <property type="protein sequence ID" value="MFC7124924.1"/>
    <property type="molecule type" value="Genomic_DNA"/>
</dbReference>
<dbReference type="NCBIfam" id="NF002560">
    <property type="entry name" value="PRK02135.1"/>
    <property type="match status" value="1"/>
</dbReference>
<keyword evidence="3 6" id="KW-0808">Transferase</keyword>
<sequence>MRQFIIVGQDAPTTEEFSLDALTGAGRMDLLARCVTASFLLSHGIREDVRTHLVLADEFTVEFEGSKLRQLNPDERSTAALIQTALAEREEAIGHMAVETSPGVSISRLGFKAVLEKAAEGRTVCRLHENGQPATTAEPPDDPVFVLSNHQELQPQYVDTLTDVSDNSISLGPEPLHADHAITVAHNWLDTSGFVE</sequence>
<evidence type="ECO:0000256" key="2">
    <source>
        <dbReference type="ARBA" id="ARBA00022603"/>
    </source>
</evidence>
<dbReference type="PANTHER" id="PTHR40703">
    <property type="entry name" value="TRNA (PSEUDOURIDINE(54)-N(1))-METHYLTRANSFERASE"/>
    <property type="match status" value="1"/>
</dbReference>
<comment type="subcellular location">
    <subcellularLocation>
        <location evidence="6">Cytoplasm</location>
    </subcellularLocation>
</comment>
<dbReference type="GO" id="GO:0030488">
    <property type="term" value="P:tRNA methylation"/>
    <property type="evidence" value="ECO:0007669"/>
    <property type="project" value="UniProtKB-UniRule"/>
</dbReference>
<evidence type="ECO:0000256" key="3">
    <source>
        <dbReference type="ARBA" id="ARBA00022679"/>
    </source>
</evidence>
<dbReference type="PANTHER" id="PTHR40703:SF1">
    <property type="entry name" value="TRNA (PSEUDOURIDINE(54)-N(1))-METHYLTRANSFERASE"/>
    <property type="match status" value="1"/>
</dbReference>
<accession>A0ABD5X5R3</accession>
<dbReference type="GO" id="GO:0008757">
    <property type="term" value="F:S-adenosylmethionine-dependent methyltransferase activity"/>
    <property type="evidence" value="ECO:0007669"/>
    <property type="project" value="UniProtKB-UniRule"/>
</dbReference>
<evidence type="ECO:0000313" key="7">
    <source>
        <dbReference type="EMBL" id="MFC7124924.1"/>
    </source>
</evidence>
<dbReference type="RefSeq" id="WP_267638302.1">
    <property type="nucleotide sequence ID" value="NZ_JAODIY010000013.1"/>
</dbReference>
<evidence type="ECO:0000256" key="5">
    <source>
        <dbReference type="ARBA" id="ARBA00022694"/>
    </source>
</evidence>
<proteinExistence type="inferred from homology"/>
<dbReference type="CDD" id="cd18087">
    <property type="entry name" value="TrmY-like"/>
    <property type="match status" value="1"/>
</dbReference>
<dbReference type="Gene3D" id="3.40.1280.10">
    <property type="match status" value="1"/>
</dbReference>
<keyword evidence="2 6" id="KW-0489">Methyltransferase</keyword>
<evidence type="ECO:0000256" key="4">
    <source>
        <dbReference type="ARBA" id="ARBA00022691"/>
    </source>
</evidence>
<dbReference type="Proteomes" id="UP001596414">
    <property type="component" value="Unassembled WGS sequence"/>
</dbReference>
<dbReference type="EC" id="2.1.1.257" evidence="6"/>
<feature type="binding site" evidence="6">
    <location>
        <position position="127"/>
    </location>
    <ligand>
        <name>S-adenosyl-L-methionine</name>
        <dbReference type="ChEBI" id="CHEBI:59789"/>
    </ligand>
</feature>
<keyword evidence="5 6" id="KW-0819">tRNA processing</keyword>
<name>A0ABD5X5R3_9EURY</name>
<comment type="catalytic activity">
    <reaction evidence="6">
        <text>pseudouridine(54) in tRNA + S-adenosyl-L-methionine = N(1)-methylpseudouridine(54) in tRNA + S-adenosyl-L-homocysteine + H(+)</text>
        <dbReference type="Rhea" id="RHEA:55292"/>
        <dbReference type="Rhea" id="RHEA-COMP:14140"/>
        <dbReference type="Rhea" id="RHEA-COMP:14141"/>
        <dbReference type="ChEBI" id="CHEBI:15378"/>
        <dbReference type="ChEBI" id="CHEBI:57856"/>
        <dbReference type="ChEBI" id="CHEBI:59789"/>
        <dbReference type="ChEBI" id="CHEBI:65314"/>
        <dbReference type="ChEBI" id="CHEBI:74890"/>
        <dbReference type="EC" id="2.1.1.257"/>
    </reaction>
</comment>